<dbReference type="KEGG" id="smao:CAG99_08455"/>
<gene>
    <name evidence="6" type="ORF">CAG99_08455</name>
</gene>
<dbReference type="PANTHER" id="PTHR35005:SF1">
    <property type="entry name" value="2-AMINO-5-FORMYLAMINO-6-RIBOSYLAMINOPYRIMIDIN-4(3H)-ONE 5'-MONOPHOSPHATE DEFORMYLASE"/>
    <property type="match status" value="1"/>
</dbReference>
<organism evidence="6 7">
    <name type="scientific">Streptomyces marincola</name>
    <dbReference type="NCBI Taxonomy" id="2878388"/>
    <lineage>
        <taxon>Bacteria</taxon>
        <taxon>Bacillati</taxon>
        <taxon>Actinomycetota</taxon>
        <taxon>Actinomycetes</taxon>
        <taxon>Kitasatosporales</taxon>
        <taxon>Streptomycetaceae</taxon>
        <taxon>Streptomyces</taxon>
    </lineage>
</organism>
<dbReference type="EMBL" id="CP021121">
    <property type="protein sequence ID" value="ARQ68891.1"/>
    <property type="molecule type" value="Genomic_DNA"/>
</dbReference>
<sequence>MDDLITRATSGDERRRGRAVAVLPVGSFEQHGERLPLTTDTLIACMIARRVADDHGLFLLPPVTVSYSHEHAPLAGTVSISAPTLYAVVDDIWRSLDASGVPGLLIVNGHGGNYVLSNLVQELNVGGPRVALFPAPEDRRRARADAALTSSAEEDMHGGEFEVSLLLHGAPDAVGAGIAADDHSAPDRTHLLTVGVAGYTPHGIIGRLSLATEAKGRALLDSLSSSARAHLALIDGRRTAGEGARSGADGAP</sequence>
<dbReference type="RefSeq" id="WP_086158390.1">
    <property type="nucleotide sequence ID" value="NZ_CP021121.1"/>
</dbReference>
<evidence type="ECO:0000256" key="1">
    <source>
        <dbReference type="ARBA" id="ARBA00001947"/>
    </source>
</evidence>
<dbReference type="PANTHER" id="PTHR35005">
    <property type="entry name" value="3-DEHYDRO-SCYLLO-INOSOSE HYDROLASE"/>
    <property type="match status" value="1"/>
</dbReference>
<dbReference type="SUPFAM" id="SSF102215">
    <property type="entry name" value="Creatininase"/>
    <property type="match status" value="1"/>
</dbReference>
<dbReference type="InterPro" id="IPR003785">
    <property type="entry name" value="Creatininase/forma_Hydrolase"/>
</dbReference>
<proteinExistence type="inferred from homology"/>
<dbReference type="Proteomes" id="UP000194218">
    <property type="component" value="Chromosome"/>
</dbReference>
<keyword evidence="7" id="KW-1185">Reference proteome</keyword>
<keyword evidence="3 6" id="KW-0378">Hydrolase</keyword>
<dbReference type="GO" id="GO:0009231">
    <property type="term" value="P:riboflavin biosynthetic process"/>
    <property type="evidence" value="ECO:0007669"/>
    <property type="project" value="TreeGrafter"/>
</dbReference>
<dbReference type="GO" id="GO:0016811">
    <property type="term" value="F:hydrolase activity, acting on carbon-nitrogen (but not peptide) bonds, in linear amides"/>
    <property type="evidence" value="ECO:0007669"/>
    <property type="project" value="TreeGrafter"/>
</dbReference>
<protein>
    <submittedName>
        <fullName evidence="6">Creatinine amidohydrolase</fullName>
    </submittedName>
</protein>
<dbReference type="GO" id="GO:0046872">
    <property type="term" value="F:metal ion binding"/>
    <property type="evidence" value="ECO:0007669"/>
    <property type="project" value="UniProtKB-KW"/>
</dbReference>
<reference evidence="6 7" key="1">
    <citation type="submission" date="2017-05" db="EMBL/GenBank/DDBJ databases">
        <title>Complete genome sequence of Streptomyces sp. SCSIO 03032 revealed the diverse biosynthetic pathways for its bioactive secondary metabolites.</title>
        <authorList>
            <person name="Ma L."/>
            <person name="Zhu Y."/>
            <person name="Zhang W."/>
            <person name="Zhang G."/>
            <person name="Tian X."/>
            <person name="Zhang S."/>
            <person name="Zhang C."/>
        </authorList>
    </citation>
    <scope>NUCLEOTIDE SEQUENCE [LARGE SCALE GENOMIC DNA]</scope>
    <source>
        <strain evidence="6 7">SCSIO 03032</strain>
    </source>
</reference>
<name>A0A1W7CVQ7_9ACTN</name>
<evidence type="ECO:0000313" key="7">
    <source>
        <dbReference type="Proteomes" id="UP000194218"/>
    </source>
</evidence>
<dbReference type="OrthoDB" id="9801445at2"/>
<dbReference type="AlphaFoldDB" id="A0A1W7CVQ7"/>
<dbReference type="InterPro" id="IPR024087">
    <property type="entry name" value="Creatininase-like_sf"/>
</dbReference>
<comment type="similarity">
    <text evidence="5">Belongs to the creatininase superfamily.</text>
</comment>
<accession>A0A1W7CVQ7</accession>
<evidence type="ECO:0000256" key="5">
    <source>
        <dbReference type="ARBA" id="ARBA00024029"/>
    </source>
</evidence>
<keyword evidence="2" id="KW-0479">Metal-binding</keyword>
<dbReference type="Gene3D" id="3.40.50.10310">
    <property type="entry name" value="Creatininase"/>
    <property type="match status" value="1"/>
</dbReference>
<evidence type="ECO:0000256" key="2">
    <source>
        <dbReference type="ARBA" id="ARBA00022723"/>
    </source>
</evidence>
<evidence type="ECO:0000256" key="3">
    <source>
        <dbReference type="ARBA" id="ARBA00022801"/>
    </source>
</evidence>
<dbReference type="Pfam" id="PF02633">
    <property type="entry name" value="Creatininase"/>
    <property type="match status" value="1"/>
</dbReference>
<keyword evidence="4" id="KW-0862">Zinc</keyword>
<comment type="cofactor">
    <cofactor evidence="1">
        <name>Zn(2+)</name>
        <dbReference type="ChEBI" id="CHEBI:29105"/>
    </cofactor>
</comment>
<evidence type="ECO:0000256" key="4">
    <source>
        <dbReference type="ARBA" id="ARBA00022833"/>
    </source>
</evidence>
<evidence type="ECO:0000313" key="6">
    <source>
        <dbReference type="EMBL" id="ARQ68891.1"/>
    </source>
</evidence>